<dbReference type="OrthoDB" id="9802553at2"/>
<keyword evidence="8" id="KW-0732">Signal</keyword>
<dbReference type="InterPro" id="IPR053927">
    <property type="entry name" value="FlgK_helical"/>
</dbReference>
<sequence length="547" mass="57515">MSSIINSAMSGLSAAQAALSTTSNNISNYTVAGYSRQTILLSQANSTLQGSNYYGNGVNVTGVQREYDDFITAQLRGNSANYSAVNSQYNQISNIDDLLSTTTTSLSDSIQSFFTNVQNVVSNADDPSARQSMLSYAQGLVNQFQTTAQYLTSMQNSVNTDIKANVDQINTYSGQIADLNTQIAKLTTGGGAAPNDLLDQRDQLVNNLNSIVGVNVSKQDGNYIVAMGNTTLVNGGKTTTLTAMPSSSDASRLTIGYVDQQAGKVELPEKTLTTGALGGLLSFRSQDLDNAQNQLGQLAAAFTTSFNQVHSTGYDSNGDTGNNFFNIGSPSVVNNTKNTSSATLTAAWSDTSALKASNYNVSYDGSSWSVTRLSDNAKLTPTMGTDASGNTTMSFDGVALTVNGSANAKDSFLVKPVQDVISGMSVAITSESQIAAAAAPGGASDNRNAQKLLNLQDAKLINGNATLSQGYASLVSTVGNKTKNLETAAATQKGVVTQLTERQQSVSGVNLDEEYANLNKYQQFYMANAQVLQTASTIFNALINIRG</sequence>
<feature type="chain" id="PRO_5022028825" description="Flagellar hook-associated protein 1" evidence="8">
    <location>
        <begin position="18"/>
        <end position="547"/>
    </location>
</feature>
<feature type="signal peptide" evidence="8">
    <location>
        <begin position="1"/>
        <end position="17"/>
    </location>
</feature>
<dbReference type="PANTHER" id="PTHR30033:SF1">
    <property type="entry name" value="FLAGELLAR HOOK-ASSOCIATED PROTEIN 1"/>
    <property type="match status" value="1"/>
</dbReference>
<evidence type="ECO:0000256" key="4">
    <source>
        <dbReference type="ARBA" id="ARBA00016244"/>
    </source>
</evidence>
<dbReference type="InterPro" id="IPR002371">
    <property type="entry name" value="FlgK"/>
</dbReference>
<dbReference type="InterPro" id="IPR049119">
    <property type="entry name" value="FlgK_D2-like"/>
</dbReference>
<dbReference type="SUPFAM" id="SSF64518">
    <property type="entry name" value="Phase 1 flagellin"/>
    <property type="match status" value="1"/>
</dbReference>
<dbReference type="GO" id="GO:0005198">
    <property type="term" value="F:structural molecule activity"/>
    <property type="evidence" value="ECO:0007669"/>
    <property type="project" value="UniProtKB-UniRule"/>
</dbReference>
<dbReference type="Pfam" id="PF06429">
    <property type="entry name" value="Flg_bbr_C"/>
    <property type="match status" value="1"/>
</dbReference>
<dbReference type="AlphaFoldDB" id="A0A518XBT6"/>
<dbReference type="PRINTS" id="PR01005">
    <property type="entry name" value="FLGHOOKAP1"/>
</dbReference>
<keyword evidence="13" id="KW-0282">Flagellum</keyword>
<comment type="similarity">
    <text evidence="3 7">Belongs to the flagella basal body rod proteins family.</text>
</comment>
<dbReference type="EMBL" id="CP032702">
    <property type="protein sequence ID" value="QDY41630.1"/>
    <property type="molecule type" value="Genomic_DNA"/>
</dbReference>
<dbReference type="NCBIfam" id="TIGR02492">
    <property type="entry name" value="flgK_ends"/>
    <property type="match status" value="1"/>
</dbReference>
<reference evidence="13 14" key="1">
    <citation type="submission" date="2018-10" db="EMBL/GenBank/DDBJ databases">
        <title>Genome Sequencing of Pantoea dispersa DSM 32899.</title>
        <authorList>
            <person name="Nawrath M."/>
            <person name="Ottenheim C."/>
            <person name="Wilm A."/>
            <person name="Zimmermann W."/>
            <person name="Wu J.C."/>
        </authorList>
    </citation>
    <scope>NUCLEOTIDE SEQUENCE [LARGE SCALE GENOMIC DNA]</scope>
    <source>
        <strain evidence="13 14">DSM 32899</strain>
    </source>
</reference>
<evidence type="ECO:0000313" key="13">
    <source>
        <dbReference type="EMBL" id="QDY41630.1"/>
    </source>
</evidence>
<dbReference type="PANTHER" id="PTHR30033">
    <property type="entry name" value="FLAGELLAR HOOK-ASSOCIATED PROTEIN 1"/>
    <property type="match status" value="1"/>
</dbReference>
<keyword evidence="5 7" id="KW-0964">Secreted</keyword>
<evidence type="ECO:0000256" key="5">
    <source>
        <dbReference type="ARBA" id="ARBA00022525"/>
    </source>
</evidence>
<dbReference type="Pfam" id="PF22638">
    <property type="entry name" value="FlgK_D1"/>
    <property type="match status" value="1"/>
</dbReference>
<gene>
    <name evidence="7 13" type="primary">flgK</name>
    <name evidence="13" type="ORF">D8B20_06880</name>
</gene>
<evidence type="ECO:0000256" key="8">
    <source>
        <dbReference type="SAM" id="SignalP"/>
    </source>
</evidence>
<feature type="domain" description="Flagellar basal body rod protein N-terminal" evidence="9">
    <location>
        <begin position="5"/>
        <end position="34"/>
    </location>
</feature>
<feature type="domain" description="Flagellar hook-associated protein FlgK helical" evidence="12">
    <location>
        <begin position="93"/>
        <end position="325"/>
    </location>
</feature>
<dbReference type="KEGG" id="pdis:D8B20_06880"/>
<evidence type="ECO:0000313" key="14">
    <source>
        <dbReference type="Proteomes" id="UP000319411"/>
    </source>
</evidence>
<evidence type="ECO:0000259" key="12">
    <source>
        <dbReference type="Pfam" id="PF22638"/>
    </source>
</evidence>
<dbReference type="Proteomes" id="UP000319411">
    <property type="component" value="Chromosome"/>
</dbReference>
<evidence type="ECO:0000259" key="10">
    <source>
        <dbReference type="Pfam" id="PF06429"/>
    </source>
</evidence>
<proteinExistence type="inferred from homology"/>
<keyword evidence="13" id="KW-0969">Cilium</keyword>
<feature type="domain" description="Flagellar basal-body/hook protein C-terminal" evidence="10">
    <location>
        <begin position="506"/>
        <end position="545"/>
    </location>
</feature>
<dbReference type="GO" id="GO:0044780">
    <property type="term" value="P:bacterial-type flagellum assembly"/>
    <property type="evidence" value="ECO:0007669"/>
    <property type="project" value="InterPro"/>
</dbReference>
<comment type="subcellular location">
    <subcellularLocation>
        <location evidence="1 7">Bacterial flagellum</location>
    </subcellularLocation>
    <subcellularLocation>
        <location evidence="2 7">Secreted</location>
    </subcellularLocation>
</comment>
<evidence type="ECO:0000259" key="11">
    <source>
        <dbReference type="Pfam" id="PF21158"/>
    </source>
</evidence>
<evidence type="ECO:0000256" key="7">
    <source>
        <dbReference type="RuleBase" id="RU362065"/>
    </source>
</evidence>
<evidence type="ECO:0000256" key="3">
    <source>
        <dbReference type="ARBA" id="ARBA00009677"/>
    </source>
</evidence>
<dbReference type="GO" id="GO:0009424">
    <property type="term" value="C:bacterial-type flagellum hook"/>
    <property type="evidence" value="ECO:0007669"/>
    <property type="project" value="UniProtKB-UniRule"/>
</dbReference>
<feature type="domain" description="Flagellar hook-associated protein 1 D2-like" evidence="11">
    <location>
        <begin position="333"/>
        <end position="416"/>
    </location>
</feature>
<keyword evidence="13" id="KW-0966">Cell projection</keyword>
<keyword evidence="6 7" id="KW-0975">Bacterial flagellum</keyword>
<dbReference type="Pfam" id="PF00460">
    <property type="entry name" value="Flg_bb_rod"/>
    <property type="match status" value="1"/>
</dbReference>
<evidence type="ECO:0000256" key="1">
    <source>
        <dbReference type="ARBA" id="ARBA00004365"/>
    </source>
</evidence>
<keyword evidence="14" id="KW-1185">Reference proteome</keyword>
<organism evidence="13 14">
    <name type="scientific">Candidatus Pantoea soli</name>
    <dbReference type="NCBI Taxonomy" id="3098669"/>
    <lineage>
        <taxon>Bacteria</taxon>
        <taxon>Pseudomonadati</taxon>
        <taxon>Pseudomonadota</taxon>
        <taxon>Gammaproteobacteria</taxon>
        <taxon>Enterobacterales</taxon>
        <taxon>Erwiniaceae</taxon>
        <taxon>Pantoea</taxon>
    </lineage>
</organism>
<name>A0A518XBT6_9GAMM</name>
<evidence type="ECO:0000256" key="2">
    <source>
        <dbReference type="ARBA" id="ARBA00004613"/>
    </source>
</evidence>
<dbReference type="InterPro" id="IPR010930">
    <property type="entry name" value="Flg_bb/hook_C_dom"/>
</dbReference>
<protein>
    <recommendedName>
        <fullName evidence="4 7">Flagellar hook-associated protein 1</fullName>
        <shortName evidence="7">HAP1</shortName>
    </recommendedName>
</protein>
<dbReference type="InterPro" id="IPR001444">
    <property type="entry name" value="Flag_bb_rod_N"/>
</dbReference>
<dbReference type="Pfam" id="PF21158">
    <property type="entry name" value="flgK_1st_1"/>
    <property type="match status" value="1"/>
</dbReference>
<evidence type="ECO:0000259" key="9">
    <source>
        <dbReference type="Pfam" id="PF00460"/>
    </source>
</evidence>
<dbReference type="GO" id="GO:0005576">
    <property type="term" value="C:extracellular region"/>
    <property type="evidence" value="ECO:0007669"/>
    <property type="project" value="UniProtKB-SubCell"/>
</dbReference>
<evidence type="ECO:0000256" key="6">
    <source>
        <dbReference type="ARBA" id="ARBA00023143"/>
    </source>
</evidence>
<dbReference type="RefSeq" id="WP_145888167.1">
    <property type="nucleotide sequence ID" value="NZ_CP032702.1"/>
</dbReference>
<accession>A0A518XBT6</accession>